<dbReference type="SUPFAM" id="SSF54285">
    <property type="entry name" value="MoaD/ThiS"/>
    <property type="match status" value="1"/>
</dbReference>
<evidence type="ECO:0000313" key="5">
    <source>
        <dbReference type="Proteomes" id="UP000534294"/>
    </source>
</evidence>
<dbReference type="GO" id="GO:1990133">
    <property type="term" value="C:molybdopterin adenylyltransferase complex"/>
    <property type="evidence" value="ECO:0007669"/>
    <property type="project" value="TreeGrafter"/>
</dbReference>
<comment type="similarity">
    <text evidence="2">Belongs to the MoaD family.</text>
</comment>
<dbReference type="UniPathway" id="UPA00344"/>
<evidence type="ECO:0000256" key="3">
    <source>
        <dbReference type="ARBA" id="ARBA00024247"/>
    </source>
</evidence>
<evidence type="ECO:0000256" key="2">
    <source>
        <dbReference type="ARBA" id="ARBA00024200"/>
    </source>
</evidence>
<evidence type="ECO:0000313" key="4">
    <source>
        <dbReference type="EMBL" id="MBB5039145.1"/>
    </source>
</evidence>
<dbReference type="Gene3D" id="3.10.20.30">
    <property type="match status" value="1"/>
</dbReference>
<reference evidence="4 5" key="1">
    <citation type="submission" date="2020-08" db="EMBL/GenBank/DDBJ databases">
        <title>Genomic Encyclopedia of Type Strains, Phase IV (KMG-IV): sequencing the most valuable type-strain genomes for metagenomic binning, comparative biology and taxonomic classification.</title>
        <authorList>
            <person name="Goeker M."/>
        </authorList>
    </citation>
    <scope>NUCLEOTIDE SEQUENCE [LARGE SCALE GENOMIC DNA]</scope>
    <source>
        <strain evidence="4 5">DSM 12251</strain>
    </source>
</reference>
<dbReference type="Pfam" id="PF02597">
    <property type="entry name" value="ThiS"/>
    <property type="match status" value="1"/>
</dbReference>
<dbReference type="InterPro" id="IPR012675">
    <property type="entry name" value="Beta-grasp_dom_sf"/>
</dbReference>
<accession>A0A7W7YMY7</accession>
<dbReference type="RefSeq" id="WP_184210592.1">
    <property type="nucleotide sequence ID" value="NZ_JACHIF010000007.1"/>
</dbReference>
<comment type="caution">
    <text evidence="4">The sequence shown here is derived from an EMBL/GenBank/DDBJ whole genome shotgun (WGS) entry which is preliminary data.</text>
</comment>
<keyword evidence="5" id="KW-1185">Reference proteome</keyword>
<gene>
    <name evidence="4" type="ORF">HNQ64_003414</name>
</gene>
<name>A0A7W7YMY7_9BACT</name>
<dbReference type="InterPro" id="IPR003749">
    <property type="entry name" value="ThiS/MoaD-like"/>
</dbReference>
<dbReference type="PANTHER" id="PTHR33359:SF1">
    <property type="entry name" value="MOLYBDOPTERIN SYNTHASE SULFUR CARRIER SUBUNIT"/>
    <property type="match status" value="1"/>
</dbReference>
<proteinExistence type="inferred from homology"/>
<dbReference type="GO" id="GO:0006777">
    <property type="term" value="P:Mo-molybdopterin cofactor biosynthetic process"/>
    <property type="evidence" value="ECO:0007669"/>
    <property type="project" value="InterPro"/>
</dbReference>
<dbReference type="InterPro" id="IPR044672">
    <property type="entry name" value="MOCS2A"/>
</dbReference>
<dbReference type="Proteomes" id="UP000534294">
    <property type="component" value="Unassembled WGS sequence"/>
</dbReference>
<dbReference type="EMBL" id="JACHIF010000007">
    <property type="protein sequence ID" value="MBB5039145.1"/>
    <property type="molecule type" value="Genomic_DNA"/>
</dbReference>
<protein>
    <recommendedName>
        <fullName evidence="3">Molybdopterin synthase sulfur carrier subunit</fullName>
    </recommendedName>
</protein>
<keyword evidence="1" id="KW-0547">Nucleotide-binding</keyword>
<evidence type="ECO:0000256" key="1">
    <source>
        <dbReference type="ARBA" id="ARBA00022741"/>
    </source>
</evidence>
<dbReference type="PANTHER" id="PTHR33359">
    <property type="entry name" value="MOLYBDOPTERIN SYNTHASE SULFUR CARRIER SUBUNIT"/>
    <property type="match status" value="1"/>
</dbReference>
<dbReference type="InterPro" id="IPR016155">
    <property type="entry name" value="Mopterin_synth/thiamin_S_b"/>
</dbReference>
<sequence>MITRVLFFSVLRDITGHEEITWQMPEGASVADLLDSLYRRWPKLEDWDSSLLVAVDLTYVKKTELLHPQCEVALMPPVQGG</sequence>
<dbReference type="AlphaFoldDB" id="A0A7W7YMY7"/>
<dbReference type="GO" id="GO:0000166">
    <property type="term" value="F:nucleotide binding"/>
    <property type="evidence" value="ECO:0007669"/>
    <property type="project" value="UniProtKB-KW"/>
</dbReference>
<organism evidence="4 5">
    <name type="scientific">Prosthecobacter dejongeii</name>
    <dbReference type="NCBI Taxonomy" id="48465"/>
    <lineage>
        <taxon>Bacteria</taxon>
        <taxon>Pseudomonadati</taxon>
        <taxon>Verrucomicrobiota</taxon>
        <taxon>Verrucomicrobiia</taxon>
        <taxon>Verrucomicrobiales</taxon>
        <taxon>Verrucomicrobiaceae</taxon>
        <taxon>Prosthecobacter</taxon>
    </lineage>
</organism>
<dbReference type="CDD" id="cd00754">
    <property type="entry name" value="Ubl_MoaD"/>
    <property type="match status" value="1"/>
</dbReference>